<dbReference type="InterPro" id="IPR036388">
    <property type="entry name" value="WH-like_DNA-bd_sf"/>
</dbReference>
<dbReference type="HOGENOM" id="CLU_1905438_0_0_14"/>
<dbReference type="SMART" id="SM00347">
    <property type="entry name" value="HTH_MARR"/>
    <property type="match status" value="1"/>
</dbReference>
<dbReference type="Gene3D" id="1.10.10.10">
    <property type="entry name" value="Winged helix-like DNA-binding domain superfamily/Winged helix DNA-binding domain"/>
    <property type="match status" value="1"/>
</dbReference>
<proteinExistence type="predicted"/>
<protein>
    <recommendedName>
        <fullName evidence="4">HTH marR-type domain-containing protein</fullName>
    </recommendedName>
</protein>
<dbReference type="GO" id="GO:0003677">
    <property type="term" value="F:DNA binding"/>
    <property type="evidence" value="ECO:0007669"/>
    <property type="project" value="UniProtKB-KW"/>
</dbReference>
<dbReference type="eggNOG" id="COG1846">
    <property type="taxonomic scope" value="Bacteria"/>
</dbReference>
<dbReference type="PROSITE" id="PS50995">
    <property type="entry name" value="HTH_MARR_2"/>
    <property type="match status" value="1"/>
</dbReference>
<keyword evidence="1" id="KW-0805">Transcription regulation</keyword>
<keyword evidence="2" id="KW-0238">DNA-binding</keyword>
<keyword evidence="6" id="KW-1185">Reference proteome</keyword>
<organism evidence="5 6">
    <name type="scientific">Spiroplasma culicicola AES-1</name>
    <dbReference type="NCBI Taxonomy" id="1276246"/>
    <lineage>
        <taxon>Bacteria</taxon>
        <taxon>Bacillati</taxon>
        <taxon>Mycoplasmatota</taxon>
        <taxon>Mollicutes</taxon>
        <taxon>Entomoplasmatales</taxon>
        <taxon>Spiroplasmataceae</taxon>
        <taxon>Spiroplasma</taxon>
    </lineage>
</organism>
<feature type="domain" description="HTH marR-type" evidence="4">
    <location>
        <begin position="1"/>
        <end position="133"/>
    </location>
</feature>
<evidence type="ECO:0000256" key="2">
    <source>
        <dbReference type="ARBA" id="ARBA00023125"/>
    </source>
</evidence>
<dbReference type="InterPro" id="IPR036390">
    <property type="entry name" value="WH_DNA-bd_sf"/>
</dbReference>
<dbReference type="GO" id="GO:0003700">
    <property type="term" value="F:DNA-binding transcription factor activity"/>
    <property type="evidence" value="ECO:0007669"/>
    <property type="project" value="InterPro"/>
</dbReference>
<sequence length="133" mass="15681">MFFAIGRITLEHARKKTNFLHLNEEALIMLMFANRIPGINQSALNTYFHTDKSTVARTLQKLENKKLIYRKRDEENLRSYKIYLTPEGNEQLKIIEDVILEFENKVASYTKNYDQSKNDIASIFVTALFSWEK</sequence>
<dbReference type="Proteomes" id="UP000019267">
    <property type="component" value="Chromosome"/>
</dbReference>
<keyword evidence="3" id="KW-0804">Transcription</keyword>
<evidence type="ECO:0000256" key="3">
    <source>
        <dbReference type="ARBA" id="ARBA00023163"/>
    </source>
</evidence>
<dbReference type="EMBL" id="CP006681">
    <property type="protein sequence ID" value="AHI52892.1"/>
    <property type="molecule type" value="Genomic_DNA"/>
</dbReference>
<dbReference type="InterPro" id="IPR000835">
    <property type="entry name" value="HTH_MarR-typ"/>
</dbReference>
<dbReference type="SUPFAM" id="SSF46785">
    <property type="entry name" value="Winged helix' DNA-binding domain"/>
    <property type="match status" value="1"/>
</dbReference>
<name>W6A7C6_9MOLU</name>
<reference evidence="5 6" key="1">
    <citation type="journal article" date="2014" name="Genome Biol. Evol.">
        <title>Molecular evolution of the substrate utilization strategies and putative virulence factors in mosquito-associated Spiroplasma species.</title>
        <authorList>
            <person name="Chang T.H."/>
            <person name="Lo W.S."/>
            <person name="Ku C."/>
            <person name="Chen L.L."/>
            <person name="Kuo C.H."/>
        </authorList>
    </citation>
    <scope>NUCLEOTIDE SEQUENCE [LARGE SCALE GENOMIC DNA]</scope>
    <source>
        <strain evidence="5">AES-1</strain>
    </source>
</reference>
<evidence type="ECO:0000256" key="1">
    <source>
        <dbReference type="ARBA" id="ARBA00023015"/>
    </source>
</evidence>
<dbReference type="Pfam" id="PF01047">
    <property type="entry name" value="MarR"/>
    <property type="match status" value="1"/>
</dbReference>
<dbReference type="PATRIC" id="fig|1276246.3.peg.549"/>
<evidence type="ECO:0000313" key="6">
    <source>
        <dbReference type="Proteomes" id="UP000019267"/>
    </source>
</evidence>
<dbReference type="PANTHER" id="PTHR42756">
    <property type="entry name" value="TRANSCRIPTIONAL REGULATOR, MARR"/>
    <property type="match status" value="1"/>
</dbReference>
<dbReference type="KEGG" id="scq:SCULI_v1c05510"/>
<evidence type="ECO:0000313" key="5">
    <source>
        <dbReference type="EMBL" id="AHI52892.1"/>
    </source>
</evidence>
<dbReference type="AlphaFoldDB" id="W6A7C6"/>
<evidence type="ECO:0000259" key="4">
    <source>
        <dbReference type="PROSITE" id="PS50995"/>
    </source>
</evidence>
<dbReference type="STRING" id="1276246.SCULI_v1c05510"/>
<gene>
    <name evidence="5" type="ORF">SCULI_v1c05510</name>
</gene>
<dbReference type="PANTHER" id="PTHR42756:SF1">
    <property type="entry name" value="TRANSCRIPTIONAL REPRESSOR OF EMRAB OPERON"/>
    <property type="match status" value="1"/>
</dbReference>
<accession>W6A7C6</accession>